<dbReference type="Pfam" id="PF00589">
    <property type="entry name" value="Phage_integrase"/>
    <property type="match status" value="1"/>
</dbReference>
<dbReference type="Gene3D" id="1.10.150.130">
    <property type="match status" value="1"/>
</dbReference>
<dbReference type="InterPro" id="IPR011010">
    <property type="entry name" value="DNA_brk_join_enz"/>
</dbReference>
<dbReference type="InterPro" id="IPR004107">
    <property type="entry name" value="Integrase_SAM-like_N"/>
</dbReference>
<dbReference type="InterPro" id="IPR010998">
    <property type="entry name" value="Integrase_recombinase_N"/>
</dbReference>
<evidence type="ECO:0000256" key="1">
    <source>
        <dbReference type="ARBA" id="ARBA00008857"/>
    </source>
</evidence>
<evidence type="ECO:0000259" key="7">
    <source>
        <dbReference type="PROSITE" id="PS51900"/>
    </source>
</evidence>
<keyword evidence="3 5" id="KW-0238">DNA-binding</keyword>
<dbReference type="PATRIC" id="fig|1618634.3.peg.166"/>
<dbReference type="InterPro" id="IPR013762">
    <property type="entry name" value="Integrase-like_cat_sf"/>
</dbReference>
<dbReference type="GO" id="GO:0003677">
    <property type="term" value="F:DNA binding"/>
    <property type="evidence" value="ECO:0007669"/>
    <property type="project" value="UniProtKB-UniRule"/>
</dbReference>
<comment type="caution">
    <text evidence="8">The sequence shown here is derived from an EMBL/GenBank/DDBJ whole genome shotgun (WGS) entry which is preliminary data.</text>
</comment>
<keyword evidence="2" id="KW-0229">DNA integration</keyword>
<dbReference type="GO" id="GO:0015074">
    <property type="term" value="P:DNA integration"/>
    <property type="evidence" value="ECO:0007669"/>
    <property type="project" value="UniProtKB-KW"/>
</dbReference>
<dbReference type="AlphaFoldDB" id="A0A0G0QXD1"/>
<dbReference type="CDD" id="cd00798">
    <property type="entry name" value="INT_XerDC_C"/>
    <property type="match status" value="1"/>
</dbReference>
<dbReference type="Gene3D" id="1.10.443.10">
    <property type="entry name" value="Intergrase catalytic core"/>
    <property type="match status" value="1"/>
</dbReference>
<evidence type="ECO:0000259" key="6">
    <source>
        <dbReference type="PROSITE" id="PS51898"/>
    </source>
</evidence>
<name>A0A0G0QXD1_9BACT</name>
<dbReference type="PROSITE" id="PS51900">
    <property type="entry name" value="CB"/>
    <property type="match status" value="1"/>
</dbReference>
<comment type="similarity">
    <text evidence="1">Belongs to the 'phage' integrase family.</text>
</comment>
<proteinExistence type="inferred from homology"/>
<dbReference type="SUPFAM" id="SSF47823">
    <property type="entry name" value="lambda integrase-like, N-terminal domain"/>
    <property type="match status" value="1"/>
</dbReference>
<protein>
    <submittedName>
        <fullName evidence="8">Integrase/recombinase XerD/RipX family protein</fullName>
    </submittedName>
</protein>
<sequence>MTNPINKKIIDFLEYLEVDKGLSQATITNYAFYLRRFANFMQKRGISSIERLDKQLVHKYRVWLNSLKDKHGESLQRNTQNYHLIALRSWLKYLIVNDYKTLEPHRIELAKQEQRQVSFLEGLDLEAILKMPLHTKDEPIIKKRDKAILETFFATGLRVSELARLKIKDINLSKDEFTVRGKGKKVRLVFISKNARHWLQEYLQIRKDTNSYLFISYDRANKNSEAGLTARSIERIVQKYARLAGITKKVTPHTLRHSYATDLLMNGADIRSVQTMLGHSSITTTQVYTHITDKQSREAYHAFHGKQRKKR</sequence>
<evidence type="ECO:0000256" key="3">
    <source>
        <dbReference type="ARBA" id="ARBA00023125"/>
    </source>
</evidence>
<dbReference type="InterPro" id="IPR002104">
    <property type="entry name" value="Integrase_catalytic"/>
</dbReference>
<evidence type="ECO:0000313" key="8">
    <source>
        <dbReference type="EMBL" id="KKR14990.1"/>
    </source>
</evidence>
<dbReference type="PANTHER" id="PTHR30349:SF41">
    <property type="entry name" value="INTEGRASE_RECOMBINASE PROTEIN MJ0367-RELATED"/>
    <property type="match status" value="1"/>
</dbReference>
<dbReference type="PANTHER" id="PTHR30349">
    <property type="entry name" value="PHAGE INTEGRASE-RELATED"/>
    <property type="match status" value="1"/>
</dbReference>
<dbReference type="SUPFAM" id="SSF56349">
    <property type="entry name" value="DNA breaking-rejoining enzymes"/>
    <property type="match status" value="1"/>
</dbReference>
<feature type="domain" description="Tyr recombinase" evidence="6">
    <location>
        <begin position="115"/>
        <end position="301"/>
    </location>
</feature>
<accession>A0A0G0QXD1</accession>
<dbReference type="PROSITE" id="PS51898">
    <property type="entry name" value="TYR_RECOMBINASE"/>
    <property type="match status" value="1"/>
</dbReference>
<evidence type="ECO:0000256" key="5">
    <source>
        <dbReference type="PROSITE-ProRule" id="PRU01248"/>
    </source>
</evidence>
<dbReference type="EMBL" id="LBWS01000012">
    <property type="protein sequence ID" value="KKR14990.1"/>
    <property type="molecule type" value="Genomic_DNA"/>
</dbReference>
<evidence type="ECO:0000256" key="4">
    <source>
        <dbReference type="ARBA" id="ARBA00023172"/>
    </source>
</evidence>
<feature type="domain" description="Core-binding (CB)" evidence="7">
    <location>
        <begin position="3"/>
        <end position="95"/>
    </location>
</feature>
<reference evidence="8 9" key="1">
    <citation type="journal article" date="2015" name="Nature">
        <title>rRNA introns, odd ribosomes, and small enigmatic genomes across a large radiation of phyla.</title>
        <authorList>
            <person name="Brown C.T."/>
            <person name="Hug L.A."/>
            <person name="Thomas B.C."/>
            <person name="Sharon I."/>
            <person name="Castelle C.J."/>
            <person name="Singh A."/>
            <person name="Wilkins M.J."/>
            <person name="Williams K.H."/>
            <person name="Banfield J.F."/>
        </authorList>
    </citation>
    <scope>NUCLEOTIDE SEQUENCE [LARGE SCALE GENOMIC DNA]</scope>
</reference>
<dbReference type="GO" id="GO:0006310">
    <property type="term" value="P:DNA recombination"/>
    <property type="evidence" value="ECO:0007669"/>
    <property type="project" value="UniProtKB-KW"/>
</dbReference>
<organism evidence="8 9">
    <name type="scientific">Candidatus Falkowbacteria bacterium GW2011_GWA2_39_24</name>
    <dbReference type="NCBI Taxonomy" id="1618634"/>
    <lineage>
        <taxon>Bacteria</taxon>
        <taxon>Candidatus Falkowiibacteriota</taxon>
    </lineage>
</organism>
<dbReference type="NCBIfam" id="NF040815">
    <property type="entry name" value="recomb_XerA_Arch"/>
    <property type="match status" value="1"/>
</dbReference>
<gene>
    <name evidence="8" type="ORF">UT42_C0012G0008</name>
</gene>
<dbReference type="InterPro" id="IPR050090">
    <property type="entry name" value="Tyrosine_recombinase_XerCD"/>
</dbReference>
<dbReference type="InterPro" id="IPR044068">
    <property type="entry name" value="CB"/>
</dbReference>
<evidence type="ECO:0000313" key="9">
    <source>
        <dbReference type="Proteomes" id="UP000034048"/>
    </source>
</evidence>
<keyword evidence="4" id="KW-0233">DNA recombination</keyword>
<evidence type="ECO:0000256" key="2">
    <source>
        <dbReference type="ARBA" id="ARBA00022908"/>
    </source>
</evidence>
<dbReference type="Proteomes" id="UP000034048">
    <property type="component" value="Unassembled WGS sequence"/>
</dbReference>
<dbReference type="Pfam" id="PF02899">
    <property type="entry name" value="Phage_int_SAM_1"/>
    <property type="match status" value="1"/>
</dbReference>